<dbReference type="InterPro" id="IPR001236">
    <property type="entry name" value="Lactate/malate_DH_N"/>
</dbReference>
<reference evidence="8" key="1">
    <citation type="submission" date="2023-10" db="EMBL/GenBank/DDBJ databases">
        <authorList>
            <person name="Chen Y."/>
            <person name="Shah S."/>
            <person name="Dougan E. K."/>
            <person name="Thang M."/>
            <person name="Chan C."/>
        </authorList>
    </citation>
    <scope>NUCLEOTIDE SEQUENCE [LARGE SCALE GENOMIC DNA]</scope>
</reference>
<keyword evidence="5" id="KW-0816">Tricarboxylic acid cycle</keyword>
<keyword evidence="3 4" id="KW-0560">Oxidoreductase</keyword>
<dbReference type="Proteomes" id="UP001189429">
    <property type="component" value="Unassembled WGS sequence"/>
</dbReference>
<feature type="domain" description="Lactate/malate dehydrogenase N-terminal" evidence="6">
    <location>
        <begin position="38"/>
        <end position="185"/>
    </location>
</feature>
<feature type="domain" description="Lactate/malate dehydrogenase C-terminal" evidence="7">
    <location>
        <begin position="189"/>
        <end position="353"/>
    </location>
</feature>
<dbReference type="Pfam" id="PF00056">
    <property type="entry name" value="Ldh_1_N"/>
    <property type="match status" value="1"/>
</dbReference>
<comment type="similarity">
    <text evidence="1">Belongs to the LDH/MDH superfamily. MDH type 2 family.</text>
</comment>
<proteinExistence type="inferred from homology"/>
<organism evidence="8 9">
    <name type="scientific">Prorocentrum cordatum</name>
    <dbReference type="NCBI Taxonomy" id="2364126"/>
    <lineage>
        <taxon>Eukaryota</taxon>
        <taxon>Sar</taxon>
        <taxon>Alveolata</taxon>
        <taxon>Dinophyceae</taxon>
        <taxon>Prorocentrales</taxon>
        <taxon>Prorocentraceae</taxon>
        <taxon>Prorocentrum</taxon>
    </lineage>
</organism>
<dbReference type="SUPFAM" id="SSF51735">
    <property type="entry name" value="NAD(P)-binding Rossmann-fold domains"/>
    <property type="match status" value="1"/>
</dbReference>
<dbReference type="PANTHER" id="PTHR23382">
    <property type="entry name" value="MALATE DEHYDROGENASE"/>
    <property type="match status" value="1"/>
</dbReference>
<dbReference type="Gene3D" id="3.90.110.10">
    <property type="entry name" value="Lactate dehydrogenase/glycoside hydrolase, family 4, C-terminal"/>
    <property type="match status" value="1"/>
</dbReference>
<dbReference type="EC" id="1.1.1.37" evidence="2 5"/>
<evidence type="ECO:0000256" key="1">
    <source>
        <dbReference type="ARBA" id="ARBA00009613"/>
    </source>
</evidence>
<keyword evidence="9" id="KW-1185">Reference proteome</keyword>
<evidence type="ECO:0000313" key="8">
    <source>
        <dbReference type="EMBL" id="CAK0812227.1"/>
    </source>
</evidence>
<dbReference type="Pfam" id="PF02866">
    <property type="entry name" value="Ldh_1_C"/>
    <property type="match status" value="1"/>
</dbReference>
<gene>
    <name evidence="8" type="ORF">PCOR1329_LOCUS16562</name>
</gene>
<evidence type="ECO:0000259" key="7">
    <source>
        <dbReference type="Pfam" id="PF02866"/>
    </source>
</evidence>
<dbReference type="InterPro" id="IPR001557">
    <property type="entry name" value="L-lactate/malate_DH"/>
</dbReference>
<evidence type="ECO:0000256" key="5">
    <source>
        <dbReference type="RuleBase" id="RU003405"/>
    </source>
</evidence>
<dbReference type="InterPro" id="IPR022383">
    <property type="entry name" value="Lactate/malate_DH_C"/>
</dbReference>
<comment type="caution">
    <text evidence="8">The sequence shown here is derived from an EMBL/GenBank/DDBJ whole genome shotgun (WGS) entry which is preliminary data.</text>
</comment>
<dbReference type="PROSITE" id="PS00068">
    <property type="entry name" value="MDH"/>
    <property type="match status" value="1"/>
</dbReference>
<evidence type="ECO:0000256" key="4">
    <source>
        <dbReference type="RuleBase" id="RU003369"/>
    </source>
</evidence>
<dbReference type="InterPro" id="IPR010945">
    <property type="entry name" value="Malate_DH_type2"/>
</dbReference>
<dbReference type="InterPro" id="IPR036291">
    <property type="entry name" value="NAD(P)-bd_dom_sf"/>
</dbReference>
<dbReference type="EMBL" id="CAUYUJ010005091">
    <property type="protein sequence ID" value="CAK0812227.1"/>
    <property type="molecule type" value="Genomic_DNA"/>
</dbReference>
<evidence type="ECO:0000256" key="3">
    <source>
        <dbReference type="ARBA" id="ARBA00023002"/>
    </source>
</evidence>
<protein>
    <recommendedName>
        <fullName evidence="2 5">Malate dehydrogenase</fullName>
        <ecNumber evidence="2 5">1.1.1.37</ecNumber>
    </recommendedName>
</protein>
<evidence type="ECO:0000256" key="2">
    <source>
        <dbReference type="ARBA" id="ARBA00012995"/>
    </source>
</evidence>
<sequence length="367" mass="38354">MGGSPSSCAGPPPPCLAGLCGRDGAPPPREAPGGQPLRVTVVAAAGQIAYSLLPMIAGGNMFGPGQRVSLQCQDLGLAETQQAMGALEMELQDGNFPLLAQATFTTDDAIAFRAADYVLLLGAFPDRGPDRRALVENNGRIFRAIGRAVEAHASRACRVVVVGQPTCTNALLCSMAAPSLPRENFFALTRLDQNRAAGLLAARAGVPAGDVRGVVVWGCHGCLPDLDHVRIKGQPIHQALPRDEDKRWLREQFPHEFRERSASVAEARGGLPAALSAARAVVDAVRDLHLGAREYVSLGVWSDGSGYGVAGGLVCSLPVQCLGGGRWRVAPGLRLSEASTALLRGGERELLEDRALAQAAFGGAAAH</sequence>
<name>A0ABN9R1P6_9DINO</name>
<dbReference type="SUPFAM" id="SSF56327">
    <property type="entry name" value="LDH C-terminal domain-like"/>
    <property type="match status" value="1"/>
</dbReference>
<dbReference type="NCBIfam" id="NF003916">
    <property type="entry name" value="PRK05442.1"/>
    <property type="match status" value="1"/>
</dbReference>
<evidence type="ECO:0000259" key="6">
    <source>
        <dbReference type="Pfam" id="PF00056"/>
    </source>
</evidence>
<evidence type="ECO:0000313" key="9">
    <source>
        <dbReference type="Proteomes" id="UP001189429"/>
    </source>
</evidence>
<dbReference type="InterPro" id="IPR015955">
    <property type="entry name" value="Lactate_DH/Glyco_Ohase_4_C"/>
</dbReference>
<keyword evidence="5" id="KW-0520">NAD</keyword>
<dbReference type="Gene3D" id="3.40.50.720">
    <property type="entry name" value="NAD(P)-binding Rossmann-like Domain"/>
    <property type="match status" value="1"/>
</dbReference>
<accession>A0ABN9R1P6</accession>
<comment type="catalytic activity">
    <reaction evidence="5">
        <text>(S)-malate + NAD(+) = oxaloacetate + NADH + H(+)</text>
        <dbReference type="Rhea" id="RHEA:21432"/>
        <dbReference type="ChEBI" id="CHEBI:15378"/>
        <dbReference type="ChEBI" id="CHEBI:15589"/>
        <dbReference type="ChEBI" id="CHEBI:16452"/>
        <dbReference type="ChEBI" id="CHEBI:57540"/>
        <dbReference type="ChEBI" id="CHEBI:57945"/>
        <dbReference type="EC" id="1.1.1.37"/>
    </reaction>
</comment>
<dbReference type="PIRSF" id="PIRSF000102">
    <property type="entry name" value="Lac_mal_DH"/>
    <property type="match status" value="1"/>
</dbReference>
<dbReference type="InterPro" id="IPR001252">
    <property type="entry name" value="Malate_DH_AS"/>
</dbReference>